<dbReference type="PANTHER" id="PTHR30627">
    <property type="entry name" value="PEPTIDOGLYCAN D,D-TRANSPEPTIDASE"/>
    <property type="match status" value="1"/>
</dbReference>
<dbReference type="PROSITE" id="PS51178">
    <property type="entry name" value="PASTA"/>
    <property type="match status" value="2"/>
</dbReference>
<evidence type="ECO:0000256" key="2">
    <source>
        <dbReference type="ARBA" id="ARBA00007171"/>
    </source>
</evidence>
<dbReference type="Pfam" id="PF03717">
    <property type="entry name" value="PBP_dimer"/>
    <property type="match status" value="1"/>
</dbReference>
<keyword evidence="3" id="KW-0472">Membrane</keyword>
<feature type="domain" description="PASTA" evidence="4">
    <location>
        <begin position="574"/>
        <end position="632"/>
    </location>
</feature>
<dbReference type="Gene3D" id="3.90.1310.10">
    <property type="entry name" value="Penicillin-binding protein 2a (Domain 2)"/>
    <property type="match status" value="1"/>
</dbReference>
<feature type="domain" description="PASTA" evidence="4">
    <location>
        <begin position="633"/>
        <end position="699"/>
    </location>
</feature>
<dbReference type="Proteomes" id="UP000005439">
    <property type="component" value="Chromosome"/>
</dbReference>
<evidence type="ECO:0000313" key="5">
    <source>
        <dbReference type="EMBL" id="AEW04932.1"/>
    </source>
</evidence>
<dbReference type="SUPFAM" id="SSF56601">
    <property type="entry name" value="beta-lactamase/transpeptidase-like"/>
    <property type="match status" value="1"/>
</dbReference>
<dbReference type="PANTHER" id="PTHR30627:SF1">
    <property type="entry name" value="PEPTIDOGLYCAN D,D-TRANSPEPTIDASE FTSI"/>
    <property type="match status" value="1"/>
</dbReference>
<dbReference type="InterPro" id="IPR005543">
    <property type="entry name" value="PASTA_dom"/>
</dbReference>
<dbReference type="InterPro" id="IPR012338">
    <property type="entry name" value="Beta-lactam/transpept-like"/>
</dbReference>
<proteinExistence type="inferred from homology"/>
<dbReference type="PATRIC" id="fig|679936.5.peg.1500"/>
<organism evidence="5 6">
    <name type="scientific">Sulfobacillus acidophilus (strain ATCC 700253 / DSM 10332 / NAL)</name>
    <dbReference type="NCBI Taxonomy" id="679936"/>
    <lineage>
        <taxon>Bacteria</taxon>
        <taxon>Bacillati</taxon>
        <taxon>Bacillota</taxon>
        <taxon>Clostridia</taxon>
        <taxon>Eubacteriales</taxon>
        <taxon>Clostridiales Family XVII. Incertae Sedis</taxon>
        <taxon>Sulfobacillus</taxon>
    </lineage>
</organism>
<dbReference type="GO" id="GO:0005886">
    <property type="term" value="C:plasma membrane"/>
    <property type="evidence" value="ECO:0007669"/>
    <property type="project" value="TreeGrafter"/>
</dbReference>
<gene>
    <name evidence="5" type="ordered locus">Sulac_1435</name>
</gene>
<dbReference type="Gene3D" id="3.30.10.20">
    <property type="match status" value="1"/>
</dbReference>
<evidence type="ECO:0000256" key="1">
    <source>
        <dbReference type="ARBA" id="ARBA00004370"/>
    </source>
</evidence>
<dbReference type="InterPro" id="IPR001460">
    <property type="entry name" value="PCN-bd_Tpept"/>
</dbReference>
<accession>G8TX24</accession>
<dbReference type="KEGG" id="sap:Sulac_1435"/>
<dbReference type="GO" id="GO:0008658">
    <property type="term" value="F:penicillin binding"/>
    <property type="evidence" value="ECO:0007669"/>
    <property type="project" value="InterPro"/>
</dbReference>
<reference evidence="5 6" key="2">
    <citation type="journal article" date="2012" name="Stand. Genomic Sci.">
        <title>Complete genome sequence of the moderately thermophilic mineral-sulfide-oxidizing firmicute Sulfobacillus acidophilus type strain (NAL(T)).</title>
        <authorList>
            <person name="Anderson I."/>
            <person name="Chertkov O."/>
            <person name="Chen A."/>
            <person name="Saunders E."/>
            <person name="Lapidus A."/>
            <person name="Nolan M."/>
            <person name="Lucas S."/>
            <person name="Hammon N."/>
            <person name="Deshpande S."/>
            <person name="Cheng J.F."/>
            <person name="Han C."/>
            <person name="Tapia R."/>
            <person name="Goodwin L.A."/>
            <person name="Pitluck S."/>
            <person name="Liolios K."/>
            <person name="Pagani I."/>
            <person name="Ivanova N."/>
            <person name="Mikhailova N."/>
            <person name="Pati A."/>
            <person name="Palaniappan K."/>
            <person name="Land M."/>
            <person name="Pan C."/>
            <person name="Rohde M."/>
            <person name="Pukall R."/>
            <person name="Goker M."/>
            <person name="Detter J.C."/>
            <person name="Woyke T."/>
            <person name="Bristow J."/>
            <person name="Eisen J.A."/>
            <person name="Markowitz V."/>
            <person name="Hugenholtz P."/>
            <person name="Kyrpides N.C."/>
            <person name="Klenk H.P."/>
            <person name="Mavromatis K."/>
        </authorList>
    </citation>
    <scope>NUCLEOTIDE SEQUENCE [LARGE SCALE GENOMIC DNA]</scope>
    <source>
        <strain evidence="6">ATCC 700253 / DSM 10332 / NAL</strain>
    </source>
</reference>
<dbReference type="InterPro" id="IPR050515">
    <property type="entry name" value="Beta-lactam/transpept"/>
</dbReference>
<dbReference type="SUPFAM" id="SSF54184">
    <property type="entry name" value="Penicillin-binding protein 2x (pbp-2x), c-terminal domain"/>
    <property type="match status" value="2"/>
</dbReference>
<dbReference type="Pfam" id="PF00905">
    <property type="entry name" value="Transpeptidase"/>
    <property type="match status" value="1"/>
</dbReference>
<dbReference type="HOGENOM" id="CLU_009289_6_0_9"/>
<dbReference type="STRING" id="679936.Sulac_1435"/>
<dbReference type="GO" id="GO:0071555">
    <property type="term" value="P:cell wall organization"/>
    <property type="evidence" value="ECO:0007669"/>
    <property type="project" value="TreeGrafter"/>
</dbReference>
<keyword evidence="6" id="KW-1185">Reference proteome</keyword>
<evidence type="ECO:0000256" key="3">
    <source>
        <dbReference type="ARBA" id="ARBA00023136"/>
    </source>
</evidence>
<dbReference type="Pfam" id="PF03793">
    <property type="entry name" value="PASTA"/>
    <property type="match status" value="2"/>
</dbReference>
<dbReference type="Gene3D" id="3.30.450.330">
    <property type="match status" value="1"/>
</dbReference>
<dbReference type="AlphaFoldDB" id="G8TX24"/>
<keyword evidence="5" id="KW-0808">Transferase</keyword>
<dbReference type="SMART" id="SM00740">
    <property type="entry name" value="PASTA"/>
    <property type="match status" value="2"/>
</dbReference>
<comment type="similarity">
    <text evidence="2">Belongs to the transpeptidase family.</text>
</comment>
<evidence type="ECO:0000259" key="4">
    <source>
        <dbReference type="PROSITE" id="PS51178"/>
    </source>
</evidence>
<comment type="subcellular location">
    <subcellularLocation>
        <location evidence="1">Membrane</location>
    </subcellularLocation>
</comment>
<dbReference type="EMBL" id="CP003179">
    <property type="protein sequence ID" value="AEW04932.1"/>
    <property type="molecule type" value="Genomic_DNA"/>
</dbReference>
<keyword evidence="5" id="KW-0328">Glycosyltransferase</keyword>
<name>G8TX24_SULAD</name>
<protein>
    <submittedName>
        <fullName evidence="5">Peptidoglycan glycosyltransferase</fullName>
        <ecNumber evidence="5">2.4.1.129</ecNumber>
    </submittedName>
</protein>
<reference evidence="6" key="1">
    <citation type="submission" date="2011-12" db="EMBL/GenBank/DDBJ databases">
        <title>The complete genome of chromosome of Sulfobacillus acidophilus DSM 10332.</title>
        <authorList>
            <person name="Lucas S."/>
            <person name="Han J."/>
            <person name="Lapidus A."/>
            <person name="Bruce D."/>
            <person name="Goodwin L."/>
            <person name="Pitluck S."/>
            <person name="Peters L."/>
            <person name="Kyrpides N."/>
            <person name="Mavromatis K."/>
            <person name="Ivanova N."/>
            <person name="Mikhailova N."/>
            <person name="Chertkov O."/>
            <person name="Saunders E."/>
            <person name="Detter J.C."/>
            <person name="Tapia R."/>
            <person name="Han C."/>
            <person name="Land M."/>
            <person name="Hauser L."/>
            <person name="Markowitz V."/>
            <person name="Cheng J.-F."/>
            <person name="Hugenholtz P."/>
            <person name="Woyke T."/>
            <person name="Wu D."/>
            <person name="Pukall R."/>
            <person name="Gehrich-Schroeter G."/>
            <person name="Schneider S."/>
            <person name="Klenk H.-P."/>
            <person name="Eisen J.A."/>
        </authorList>
    </citation>
    <scope>NUCLEOTIDE SEQUENCE [LARGE SCALE GENOMIC DNA]</scope>
    <source>
        <strain evidence="6">ATCC 700253 / DSM 10332 / NAL</strain>
    </source>
</reference>
<dbReference type="EC" id="2.4.1.129" evidence="5"/>
<dbReference type="InterPro" id="IPR036138">
    <property type="entry name" value="PBP_dimer_sf"/>
</dbReference>
<dbReference type="CDD" id="cd06577">
    <property type="entry name" value="PASTA_pknB"/>
    <property type="match status" value="1"/>
</dbReference>
<evidence type="ECO:0000313" key="6">
    <source>
        <dbReference type="Proteomes" id="UP000005439"/>
    </source>
</evidence>
<dbReference type="GO" id="GO:0016757">
    <property type="term" value="F:glycosyltransferase activity"/>
    <property type="evidence" value="ECO:0007669"/>
    <property type="project" value="UniProtKB-KW"/>
</dbReference>
<dbReference type="InterPro" id="IPR005311">
    <property type="entry name" value="PBP_dimer"/>
</dbReference>
<dbReference type="Gene3D" id="3.40.710.10">
    <property type="entry name" value="DD-peptidase/beta-lactamase superfamily"/>
    <property type="match status" value="1"/>
</dbReference>
<sequence>MNDRPPLRMKRRNFIALVGLGLFDLWIGERLVTIQTLEAAHLKALADDIHFRSVPLAPFRGNIVDREGRLLAGSHHVYSAYVIPAQARKALLTESILLSQILNLPQDRVLRRLRRHQGFVWIKRHLTETEADALRSQLSALPGIHLVTESARDYPEGSLAAGVLGFTGIDNQGLAGVELTYNKILTGTPGALEEEFDARGQSLRLAEQRVKPAIPGDTLQLSLDENIQWMAERAATHAQIQTQGKSVTILVMHPPTGGILALAQRPTFDPNHFRDYPPKTYRELAVSDAIPPGSIFKPVTLAAALASGATSPDAHFWCPGFKRVLGRRVNCWRPEGHGSESLADVVKNSCNVGFMELGLSLGVDRFYQWLGQFGLTKPTGVDLPGEAQGIIPRKSRVTALDLAIMAFGQTLTVTPIALLTAINAIANGGEWKKPHVGRAILAPDGRTLKRFDDLPGRPVISGDVARLVQSMMTRVVSEGTGKLAQVPGYRVAGKTGTAQKVINGRVEKGIYIASFVGFAPVPNPQAAILVSVDEPVGPFYGGQVAAPVFGRLMRDILRYWKIPPTEPIRPPKPGQPAMVPDLVDLSPEQAIQDAEQFGFPVQFIGQGDVVVQQSIQYGGWRPAGTRLTLTLGRSPRIYLEWVTVPNFVGLSVSQAQHLAFDLSMNVVTTDSRSAGRVVRQTVPPGTQVKSGTTVGLWIG</sequence>
<dbReference type="SUPFAM" id="SSF56519">
    <property type="entry name" value="Penicillin binding protein dimerisation domain"/>
    <property type="match status" value="1"/>
</dbReference>